<evidence type="ECO:0000313" key="3">
    <source>
        <dbReference type="Proteomes" id="UP000523545"/>
    </source>
</evidence>
<dbReference type="Pfam" id="PF01636">
    <property type="entry name" value="APH"/>
    <property type="match status" value="1"/>
</dbReference>
<keyword evidence="2" id="KW-0418">Kinase</keyword>
<organism evidence="2 3">
    <name type="scientific">Micromonospora jinlongensis</name>
    <dbReference type="NCBI Taxonomy" id="1287877"/>
    <lineage>
        <taxon>Bacteria</taxon>
        <taxon>Bacillati</taxon>
        <taxon>Actinomycetota</taxon>
        <taxon>Actinomycetes</taxon>
        <taxon>Micromonosporales</taxon>
        <taxon>Micromonosporaceae</taxon>
        <taxon>Micromonospora</taxon>
    </lineage>
</organism>
<gene>
    <name evidence="2" type="ORF">HNR22_001585</name>
</gene>
<dbReference type="Proteomes" id="UP000523545">
    <property type="component" value="Unassembled WGS sequence"/>
</dbReference>
<protein>
    <submittedName>
        <fullName evidence="2">Aminoglycoside phosphotransferase (APT) family kinase protein</fullName>
    </submittedName>
</protein>
<dbReference type="AlphaFoldDB" id="A0A7Y9X0D3"/>
<feature type="domain" description="Aminoglycoside phosphotransferase" evidence="1">
    <location>
        <begin position="25"/>
        <end position="256"/>
    </location>
</feature>
<comment type="caution">
    <text evidence="2">The sequence shown here is derived from an EMBL/GenBank/DDBJ whole genome shotgun (WGS) entry which is preliminary data.</text>
</comment>
<dbReference type="InterPro" id="IPR002575">
    <property type="entry name" value="Aminoglycoside_PTrfase"/>
</dbReference>
<accession>A0A7Y9X0D3</accession>
<dbReference type="EMBL" id="JACCHK010000001">
    <property type="protein sequence ID" value="NYH41858.1"/>
    <property type="molecule type" value="Genomic_DNA"/>
</dbReference>
<dbReference type="GO" id="GO:0016301">
    <property type="term" value="F:kinase activity"/>
    <property type="evidence" value="ECO:0007669"/>
    <property type="project" value="UniProtKB-KW"/>
</dbReference>
<keyword evidence="2" id="KW-0808">Transferase</keyword>
<proteinExistence type="predicted"/>
<reference evidence="2 3" key="1">
    <citation type="submission" date="2020-07" db="EMBL/GenBank/DDBJ databases">
        <title>Sequencing the genomes of 1000 actinobacteria strains.</title>
        <authorList>
            <person name="Klenk H.-P."/>
        </authorList>
    </citation>
    <scope>NUCLEOTIDE SEQUENCE [LARGE SCALE GENOMIC DNA]</scope>
    <source>
        <strain evidence="2 3">DSM 45876</strain>
    </source>
</reference>
<dbReference type="SUPFAM" id="SSF56112">
    <property type="entry name" value="Protein kinase-like (PK-like)"/>
    <property type="match status" value="1"/>
</dbReference>
<dbReference type="InterPro" id="IPR011009">
    <property type="entry name" value="Kinase-like_dom_sf"/>
</dbReference>
<sequence length="312" mass="34263">MHSPTDVELTRLLHHWTGGAAPRLLGRGMEGVVYEIGQERVAKVWFDGSETALQRVRVFYDALAGKPARIAVPRIHEVHLIEGRCVTVEQRLAGRTMTEAREEGRLTLDEARSAFVDVLTQLGASGPLPEARKLSVLDEAMPLYEAADAFPDALHALATRRVARFRQVLDPAVEDLDRKLDALQDRLRDVDSGRRSVVHGDMTPGNILVNDAGSPAAVLDWGFLTTEGDPAFDASVAASIFDMYGEQALDTERGHYTQIEERLGYQRQALLVYRAAYSLITANAYDADGGDGHFAWCVAALNRSDVVRALLG</sequence>
<evidence type="ECO:0000259" key="1">
    <source>
        <dbReference type="Pfam" id="PF01636"/>
    </source>
</evidence>
<evidence type="ECO:0000313" key="2">
    <source>
        <dbReference type="EMBL" id="NYH41858.1"/>
    </source>
</evidence>
<name>A0A7Y9X0D3_9ACTN</name>
<keyword evidence="3" id="KW-1185">Reference proteome</keyword>
<dbReference type="Gene3D" id="3.90.1200.10">
    <property type="match status" value="1"/>
</dbReference>
<dbReference type="RefSeq" id="WP_179779781.1">
    <property type="nucleotide sequence ID" value="NZ_JACCHK010000001.1"/>
</dbReference>